<feature type="transmembrane region" description="Helical" evidence="7">
    <location>
        <begin position="55"/>
        <end position="82"/>
    </location>
</feature>
<dbReference type="SUPFAM" id="SSF161098">
    <property type="entry name" value="MetI-like"/>
    <property type="match status" value="1"/>
</dbReference>
<gene>
    <name evidence="9" type="ORF">JWS13_19510</name>
</gene>
<accession>A0A974ZUB2</accession>
<keyword evidence="5 7" id="KW-1133">Transmembrane helix</keyword>
<dbReference type="InterPro" id="IPR000515">
    <property type="entry name" value="MetI-like"/>
</dbReference>
<evidence type="ECO:0000256" key="5">
    <source>
        <dbReference type="ARBA" id="ARBA00022989"/>
    </source>
</evidence>
<proteinExistence type="inferred from homology"/>
<comment type="subcellular location">
    <subcellularLocation>
        <location evidence="1 7">Cell membrane</location>
        <topology evidence="1 7">Multi-pass membrane protein</topology>
    </subcellularLocation>
</comment>
<protein>
    <submittedName>
        <fullName evidence="9">ABC transporter permease subunit</fullName>
    </submittedName>
</protein>
<evidence type="ECO:0000256" key="6">
    <source>
        <dbReference type="ARBA" id="ARBA00023136"/>
    </source>
</evidence>
<evidence type="ECO:0000256" key="1">
    <source>
        <dbReference type="ARBA" id="ARBA00004651"/>
    </source>
</evidence>
<dbReference type="InterPro" id="IPR035906">
    <property type="entry name" value="MetI-like_sf"/>
</dbReference>
<reference evidence="9 10" key="1">
    <citation type="journal article" date="2021" name="Microbiol. Resour. Announc.">
        <title>Complete Genome Sequences of Two Rhodococcus sp. Strains with Large and Linear Chromosomes, Isolated from Apple Rhizosphere.</title>
        <authorList>
            <person name="Benning S."/>
            <person name="Brugnone N."/>
            <person name="Siani R."/>
            <person name="Kublik S."/>
            <person name="Schloter M."/>
            <person name="Rad V."/>
        </authorList>
    </citation>
    <scope>NUCLEOTIDE SEQUENCE [LARGE SCALE GENOMIC DNA]</scope>
    <source>
        <strain evidence="9 10">R79</strain>
    </source>
</reference>
<reference evidence="9 10" key="2">
    <citation type="journal article" date="2022" name="Arch. Microbiol.">
        <title>Rhodococcus pseudokoreensis sp. nov. isolated from the rhizosphere of young M26 apple rootstocks.</title>
        <authorList>
            <person name="Kampfer P."/>
            <person name="Glaeser S.P."/>
            <person name="Blom J."/>
            <person name="Wolf J."/>
            <person name="Benning S."/>
            <person name="Schloter M."/>
            <person name="Neumann-Schaal M."/>
        </authorList>
    </citation>
    <scope>NUCLEOTIDE SEQUENCE [LARGE SCALE GENOMIC DNA]</scope>
    <source>
        <strain evidence="9 10">R79</strain>
    </source>
</reference>
<dbReference type="Proteomes" id="UP000662986">
    <property type="component" value="Chromosome"/>
</dbReference>
<keyword evidence="3" id="KW-1003">Cell membrane</keyword>
<keyword evidence="2 7" id="KW-0813">Transport</keyword>
<evidence type="ECO:0000256" key="2">
    <source>
        <dbReference type="ARBA" id="ARBA00022448"/>
    </source>
</evidence>
<evidence type="ECO:0000259" key="8">
    <source>
        <dbReference type="PROSITE" id="PS50928"/>
    </source>
</evidence>
<evidence type="ECO:0000256" key="4">
    <source>
        <dbReference type="ARBA" id="ARBA00022692"/>
    </source>
</evidence>
<dbReference type="EMBL" id="CP070619">
    <property type="protein sequence ID" value="QSE90651.1"/>
    <property type="molecule type" value="Genomic_DNA"/>
</dbReference>
<evidence type="ECO:0000256" key="7">
    <source>
        <dbReference type="RuleBase" id="RU363032"/>
    </source>
</evidence>
<dbReference type="Gene3D" id="1.10.3720.10">
    <property type="entry name" value="MetI-like"/>
    <property type="match status" value="1"/>
</dbReference>
<dbReference type="PANTHER" id="PTHR30151">
    <property type="entry name" value="ALKANE SULFONATE ABC TRANSPORTER-RELATED, MEMBRANE SUBUNIT"/>
    <property type="match status" value="1"/>
</dbReference>
<dbReference type="Pfam" id="PF00528">
    <property type="entry name" value="BPD_transp_1"/>
    <property type="match status" value="1"/>
</dbReference>
<feature type="transmembrane region" description="Helical" evidence="7">
    <location>
        <begin position="171"/>
        <end position="197"/>
    </location>
</feature>
<dbReference type="CDD" id="cd06261">
    <property type="entry name" value="TM_PBP2"/>
    <property type="match status" value="1"/>
</dbReference>
<feature type="transmembrane region" description="Helical" evidence="7">
    <location>
        <begin position="120"/>
        <end position="138"/>
    </location>
</feature>
<dbReference type="RefSeq" id="WP_206007077.1">
    <property type="nucleotide sequence ID" value="NZ_CP070619.1"/>
</dbReference>
<name>A0A974ZUB2_9NOCA</name>
<feature type="domain" description="ABC transmembrane type-1" evidence="8">
    <location>
        <begin position="56"/>
        <end position="236"/>
    </location>
</feature>
<evidence type="ECO:0000313" key="9">
    <source>
        <dbReference type="EMBL" id="QSE90651.1"/>
    </source>
</evidence>
<sequence>MIAFLLAWEFIPQIDGISGTAKWLDPFFISSPTAVAQTVWDLGAGNIPGASLWSYLYSTLFSTVVGATIGLVLGAAAGLVLSNSPKVNDVLQPFIVLLNSVPRVALIPIIVIVVGPSLGAAVISVAMTVFFLGFFNAYEGGLTIQQAMIDNAKLLGAGKTEVMRTIRLPMVAIWTFAVVPNAISFGLLSAVFTELLTGIPGIGTLLQNATVNVNADLMFAVVVILAVVGLVLYWLALKLRSAVIRWE</sequence>
<organism evidence="9 10">
    <name type="scientific">Rhodococcus pseudokoreensis</name>
    <dbReference type="NCBI Taxonomy" id="2811421"/>
    <lineage>
        <taxon>Bacteria</taxon>
        <taxon>Bacillati</taxon>
        <taxon>Actinomycetota</taxon>
        <taxon>Actinomycetes</taxon>
        <taxon>Mycobacteriales</taxon>
        <taxon>Nocardiaceae</taxon>
        <taxon>Rhodococcus</taxon>
    </lineage>
</organism>
<dbReference type="PANTHER" id="PTHR30151:SF20">
    <property type="entry name" value="ABC TRANSPORTER PERMEASE PROTEIN HI_0355-RELATED"/>
    <property type="match status" value="1"/>
</dbReference>
<keyword evidence="10" id="KW-1185">Reference proteome</keyword>
<keyword evidence="6 7" id="KW-0472">Membrane</keyword>
<comment type="similarity">
    <text evidence="7">Belongs to the binding-protein-dependent transport system permease family.</text>
</comment>
<keyword evidence="4 7" id="KW-0812">Transmembrane</keyword>
<evidence type="ECO:0000256" key="3">
    <source>
        <dbReference type="ARBA" id="ARBA00022475"/>
    </source>
</evidence>
<evidence type="ECO:0000313" key="10">
    <source>
        <dbReference type="Proteomes" id="UP000662986"/>
    </source>
</evidence>
<feature type="transmembrane region" description="Helical" evidence="7">
    <location>
        <begin position="94"/>
        <end position="114"/>
    </location>
</feature>
<feature type="transmembrane region" description="Helical" evidence="7">
    <location>
        <begin position="217"/>
        <end position="237"/>
    </location>
</feature>
<dbReference type="PROSITE" id="PS50928">
    <property type="entry name" value="ABC_TM1"/>
    <property type="match status" value="1"/>
</dbReference>